<proteinExistence type="predicted"/>
<reference evidence="3 4" key="2">
    <citation type="journal article" date="2021" name="Curr. Genet.">
        <title>Genetic response to nitrogen starvation in the aggressive Eucalyptus foliar pathogen Teratosphaeria destructans.</title>
        <authorList>
            <person name="Havenga M."/>
            <person name="Wingfield B.D."/>
            <person name="Wingfield M.J."/>
            <person name="Dreyer L.L."/>
            <person name="Roets F."/>
            <person name="Aylward J."/>
        </authorList>
    </citation>
    <scope>NUCLEOTIDE SEQUENCE [LARGE SCALE GENOMIC DNA]</scope>
    <source>
        <strain evidence="3">CMW44962</strain>
    </source>
</reference>
<accession>A0A9W7SZE2</accession>
<evidence type="ECO:0000313" key="4">
    <source>
        <dbReference type="Proteomes" id="UP001138500"/>
    </source>
</evidence>
<evidence type="ECO:0000256" key="2">
    <source>
        <dbReference type="SAM" id="Phobius"/>
    </source>
</evidence>
<feature type="region of interest" description="Disordered" evidence="1">
    <location>
        <begin position="43"/>
        <end position="79"/>
    </location>
</feature>
<dbReference type="AlphaFoldDB" id="A0A9W7SZE2"/>
<evidence type="ECO:0000256" key="1">
    <source>
        <dbReference type="SAM" id="MobiDB-lite"/>
    </source>
</evidence>
<protein>
    <submittedName>
        <fullName evidence="3">Uncharacterized protein</fullName>
    </submittedName>
</protein>
<keyword evidence="2" id="KW-0472">Membrane</keyword>
<dbReference type="Proteomes" id="UP001138500">
    <property type="component" value="Unassembled WGS sequence"/>
</dbReference>
<organism evidence="3 4">
    <name type="scientific">Teratosphaeria destructans</name>
    <dbReference type="NCBI Taxonomy" id="418781"/>
    <lineage>
        <taxon>Eukaryota</taxon>
        <taxon>Fungi</taxon>
        <taxon>Dikarya</taxon>
        <taxon>Ascomycota</taxon>
        <taxon>Pezizomycotina</taxon>
        <taxon>Dothideomycetes</taxon>
        <taxon>Dothideomycetidae</taxon>
        <taxon>Mycosphaerellales</taxon>
        <taxon>Teratosphaeriaceae</taxon>
        <taxon>Teratosphaeria</taxon>
    </lineage>
</organism>
<sequence length="190" mass="21208">MAPFSGPTMHSAHNSVLELPSVLSLEEMVKAVMLQPFGSTPAEIREEDGWTTVRARRPRPRSDRARGATTTEKSPDLAKFTTTSRFHADGYRILDVVEQDGAENGSSQSGRDVLKKSRNRRKKKSERFFECTVCDHEHVDMNSASSTDTDTLTEEPMDEGKFRRLLAFSAVLVLFLVIGVGYAWVAEWAA</sequence>
<gene>
    <name evidence="3" type="ORF">Tdes44962_MAKER01487</name>
</gene>
<feature type="transmembrane region" description="Helical" evidence="2">
    <location>
        <begin position="165"/>
        <end position="185"/>
    </location>
</feature>
<keyword evidence="2" id="KW-0812">Transmembrane</keyword>
<comment type="caution">
    <text evidence="3">The sequence shown here is derived from an EMBL/GenBank/DDBJ whole genome shotgun (WGS) entry which is preliminary data.</text>
</comment>
<name>A0A9W7SZE2_9PEZI</name>
<dbReference type="EMBL" id="RIBY02000335">
    <property type="protein sequence ID" value="KAH9844454.1"/>
    <property type="molecule type" value="Genomic_DNA"/>
</dbReference>
<keyword evidence="4" id="KW-1185">Reference proteome</keyword>
<reference evidence="3 4" key="1">
    <citation type="journal article" date="2018" name="IMA Fungus">
        <title>IMA Genome-F 10: Nine draft genome sequences of Claviceps purpurea s.lat., including C. arundinis, C. humidiphila, and C. cf. spartinae, pseudomolecules for the pitch canker pathogen Fusarium circinatum, draft genome of Davidsoniella eucalypti, Grosmannia galeiformis, Quambalaria eucalypti, and Teratosphaeria destructans.</title>
        <authorList>
            <person name="Wingfield B.D."/>
            <person name="Liu M."/>
            <person name="Nguyen H.D."/>
            <person name="Lane F.A."/>
            <person name="Morgan S.W."/>
            <person name="De Vos L."/>
            <person name="Wilken P.M."/>
            <person name="Duong T.A."/>
            <person name="Aylward J."/>
            <person name="Coetzee M.P."/>
            <person name="Dadej K."/>
            <person name="De Beer Z.W."/>
            <person name="Findlay W."/>
            <person name="Havenga M."/>
            <person name="Kolarik M."/>
            <person name="Menzies J.G."/>
            <person name="Naidoo K."/>
            <person name="Pochopski O."/>
            <person name="Shoukouhi P."/>
            <person name="Santana Q.C."/>
            <person name="Seifert K.A."/>
            <person name="Soal N."/>
            <person name="Steenkamp E.T."/>
            <person name="Tatham C.T."/>
            <person name="van der Nest M.A."/>
            <person name="Wingfield M.J."/>
        </authorList>
    </citation>
    <scope>NUCLEOTIDE SEQUENCE [LARGE SCALE GENOMIC DNA]</scope>
    <source>
        <strain evidence="3">CMW44962</strain>
    </source>
</reference>
<keyword evidence="2" id="KW-1133">Transmembrane helix</keyword>
<evidence type="ECO:0000313" key="3">
    <source>
        <dbReference type="EMBL" id="KAH9844454.1"/>
    </source>
</evidence>